<dbReference type="Proteomes" id="UP000034980">
    <property type="component" value="Unassembled WGS sequence"/>
</dbReference>
<protein>
    <submittedName>
        <fullName evidence="1">Uncharacterized protein</fullName>
    </submittedName>
</protein>
<evidence type="ECO:0000313" key="2">
    <source>
        <dbReference type="Proteomes" id="UP000034980"/>
    </source>
</evidence>
<dbReference type="AlphaFoldDB" id="W2D1P0"/>
<gene>
    <name evidence="1" type="ORF">T235_02985</name>
</gene>
<dbReference type="PATRIC" id="fig|1411915.3.peg.125"/>
<reference evidence="1 2" key="1">
    <citation type="submission" date="2013-11" db="EMBL/GenBank/DDBJ databases">
        <title>Single cell genomics of uncultured Tannerella BU063 (oral taxon 286).</title>
        <authorList>
            <person name="Beall C.J."/>
            <person name="Campbell A.G."/>
            <person name="Griffen A.L."/>
            <person name="Podar M."/>
            <person name="Leys E.J."/>
        </authorList>
    </citation>
    <scope>NUCLEOTIDE SEQUENCE [LARGE SCALE GENOMIC DNA]</scope>
    <source>
        <strain evidence="1">Cell 8/11</strain>
    </source>
</reference>
<name>W2D1P0_9BACT</name>
<proteinExistence type="predicted"/>
<accession>W2D1P0</accession>
<sequence>MRLNQSENEEDVMPFFKWNSEKSFVFGLVMRVLKNDITQGIPSEFYNRDSFSISDIDGTEGIDTCKSFYYIALNKDFLITNLRGNLPVNRVEAYLNFLVKEQRRVIYSFTPVMTIPEGFPLYKIKKISIGDGISLRTSTGGIGSTIKELSKDVLSHLLGENPDLTELMKNDIIQASLIIKFRKKPAEMTKEEYERLLGQIAHPLSDDREFYIETKQGRKITGEEIRREKQVVVDTTETGRYNEINLMHEMERFITELVRE</sequence>
<evidence type="ECO:0000313" key="1">
    <source>
        <dbReference type="EMBL" id="ETK13325.1"/>
    </source>
</evidence>
<organism evidence="1 2">
    <name type="scientific">Tannerella sp. oral taxon BU063 isolate Cell 8/11</name>
    <dbReference type="NCBI Taxonomy" id="1411915"/>
    <lineage>
        <taxon>Bacteria</taxon>
        <taxon>Pseudomonadati</taxon>
        <taxon>Bacteroidota</taxon>
        <taxon>Bacteroidia</taxon>
        <taxon>Bacteroidales</taxon>
        <taxon>Tannerellaceae</taxon>
        <taxon>Tannerella</taxon>
    </lineage>
</organism>
<comment type="caution">
    <text evidence="1">The sequence shown here is derived from an EMBL/GenBank/DDBJ whole genome shotgun (WGS) entry which is preliminary data.</text>
</comment>
<dbReference type="EMBL" id="AYYF01000567">
    <property type="protein sequence ID" value="ETK13325.1"/>
    <property type="molecule type" value="Genomic_DNA"/>
</dbReference>